<dbReference type="PROSITE" id="PS51257">
    <property type="entry name" value="PROKAR_LIPOPROTEIN"/>
    <property type="match status" value="1"/>
</dbReference>
<gene>
    <name evidence="1" type="ORF">HMPREF0654_12840</name>
</gene>
<name>A0A096CGA0_9BACT</name>
<protein>
    <recommendedName>
        <fullName evidence="3">Lipoprotein</fullName>
    </recommendedName>
</protein>
<evidence type="ECO:0000313" key="2">
    <source>
        <dbReference type="Proteomes" id="UP000029538"/>
    </source>
</evidence>
<evidence type="ECO:0008006" key="3">
    <source>
        <dbReference type="Google" id="ProtNLM"/>
    </source>
</evidence>
<dbReference type="EMBL" id="JRNR01000226">
    <property type="protein sequence ID" value="KGF44269.1"/>
    <property type="molecule type" value="Genomic_DNA"/>
</dbReference>
<reference evidence="1 2" key="1">
    <citation type="submission" date="2014-07" db="EMBL/GenBank/DDBJ databases">
        <authorList>
            <person name="McCorrison J."/>
            <person name="Sanka R."/>
            <person name="Torralba M."/>
            <person name="Gillis M."/>
            <person name="Haft D.H."/>
            <person name="Methe B."/>
            <person name="Sutton G."/>
            <person name="Nelson K.E."/>
        </authorList>
    </citation>
    <scope>NUCLEOTIDE SEQUENCE [LARGE SCALE GENOMIC DNA]</scope>
    <source>
        <strain evidence="1 2">DNF00882</strain>
    </source>
</reference>
<accession>A0A096CGA0</accession>
<organism evidence="1 2">
    <name type="scientific">Prevotella disiens DNF00882</name>
    <dbReference type="NCBI Taxonomy" id="1401075"/>
    <lineage>
        <taxon>Bacteria</taxon>
        <taxon>Pseudomonadati</taxon>
        <taxon>Bacteroidota</taxon>
        <taxon>Bacteroidia</taxon>
        <taxon>Bacteroidales</taxon>
        <taxon>Prevotellaceae</taxon>
        <taxon>Prevotella</taxon>
    </lineage>
</organism>
<proteinExistence type="predicted"/>
<comment type="caution">
    <text evidence="1">The sequence shown here is derived from an EMBL/GenBank/DDBJ whole genome shotgun (WGS) entry which is preliminary data.</text>
</comment>
<dbReference type="AlphaFoldDB" id="A0A096CGA0"/>
<dbReference type="Proteomes" id="UP000029538">
    <property type="component" value="Unassembled WGS sequence"/>
</dbReference>
<evidence type="ECO:0000313" key="1">
    <source>
        <dbReference type="EMBL" id="KGF44269.1"/>
    </source>
</evidence>
<sequence length="291" mass="33694">MRKLLLLTVFMFLIVVFVSCAQYFQRGQNKMAETTIESNSKSIVSTNIHNELMTDYNSNSFFQDTTFCNETTTAGMIEWSNRQQRLYTTKSKVIQQQLCEGNLNQRVMAEKDRLQFRKFIDKEIAYWQRLEETLMKFNIIAMDIQEIQNGGGSIYGIIRADNQRELSYIRYACLLEDLAVLNATSPQKSSLKDNLCIDSLYIEMRKCRPSVPAHAIRENEDLSEHDAASRAKYLNEAYSFPVVKRGIENWLNARAQVANLLPPNYGVAYNNHTIRTLRSLIYLYRGMEQGV</sequence>